<evidence type="ECO:0000313" key="5">
    <source>
        <dbReference type="EMBL" id="GAB92589.1"/>
    </source>
</evidence>
<dbReference type="Pfam" id="PF00440">
    <property type="entry name" value="TetR_N"/>
    <property type="match status" value="1"/>
</dbReference>
<proteinExistence type="predicted"/>
<dbReference type="PROSITE" id="PS50943">
    <property type="entry name" value="HTH_CROC1"/>
    <property type="match status" value="1"/>
</dbReference>
<dbReference type="InterPro" id="IPR041490">
    <property type="entry name" value="KstR2_TetR_C"/>
</dbReference>
<dbReference type="Pfam" id="PF01381">
    <property type="entry name" value="HTH_3"/>
    <property type="match status" value="1"/>
</dbReference>
<dbReference type="GO" id="GO:0000976">
    <property type="term" value="F:transcription cis-regulatory region binding"/>
    <property type="evidence" value="ECO:0007669"/>
    <property type="project" value="TreeGrafter"/>
</dbReference>
<dbReference type="eggNOG" id="COG1309">
    <property type="taxonomic scope" value="Bacteria"/>
</dbReference>
<dbReference type="STRING" id="1108045.GORHZ_185_00050"/>
<dbReference type="SUPFAM" id="SSF48498">
    <property type="entry name" value="Tetracyclin repressor-like, C-terminal domain"/>
    <property type="match status" value="1"/>
</dbReference>
<dbReference type="InterPro" id="IPR010982">
    <property type="entry name" value="Lambda_DNA-bd_dom_sf"/>
</dbReference>
<name>K6X1A1_9ACTN</name>
<keyword evidence="1 2" id="KW-0238">DNA-binding</keyword>
<dbReference type="SMART" id="SM00530">
    <property type="entry name" value="HTH_XRE"/>
    <property type="match status" value="1"/>
</dbReference>
<organism evidence="5 6">
    <name type="scientific">Gordonia rhizosphera NBRC 16068</name>
    <dbReference type="NCBI Taxonomy" id="1108045"/>
    <lineage>
        <taxon>Bacteria</taxon>
        <taxon>Bacillati</taxon>
        <taxon>Actinomycetota</taxon>
        <taxon>Actinomycetes</taxon>
        <taxon>Mycobacteriales</taxon>
        <taxon>Gordoniaceae</taxon>
        <taxon>Gordonia</taxon>
    </lineage>
</organism>
<dbReference type="Proteomes" id="UP000008363">
    <property type="component" value="Unassembled WGS sequence"/>
</dbReference>
<dbReference type="Gene3D" id="1.10.260.40">
    <property type="entry name" value="lambda repressor-like DNA-binding domains"/>
    <property type="match status" value="1"/>
</dbReference>
<dbReference type="PANTHER" id="PTHR30055">
    <property type="entry name" value="HTH-TYPE TRANSCRIPTIONAL REGULATOR RUTR"/>
    <property type="match status" value="1"/>
</dbReference>
<dbReference type="SUPFAM" id="SSF47413">
    <property type="entry name" value="lambda repressor-like DNA-binding domains"/>
    <property type="match status" value="1"/>
</dbReference>
<gene>
    <name evidence="5" type="ORF">GORHZ_185_00050</name>
</gene>
<evidence type="ECO:0000256" key="2">
    <source>
        <dbReference type="PROSITE-ProRule" id="PRU00335"/>
    </source>
</evidence>
<feature type="domain" description="HTH tetR-type" evidence="4">
    <location>
        <begin position="91"/>
        <end position="151"/>
    </location>
</feature>
<evidence type="ECO:0000313" key="6">
    <source>
        <dbReference type="Proteomes" id="UP000008363"/>
    </source>
</evidence>
<evidence type="ECO:0000256" key="1">
    <source>
        <dbReference type="ARBA" id="ARBA00023125"/>
    </source>
</evidence>
<keyword evidence="6" id="KW-1185">Reference proteome</keyword>
<comment type="caution">
    <text evidence="5">The sequence shown here is derived from an EMBL/GenBank/DDBJ whole genome shotgun (WGS) entry which is preliminary data.</text>
</comment>
<dbReference type="InterPro" id="IPR001387">
    <property type="entry name" value="Cro/C1-type_HTH"/>
</dbReference>
<dbReference type="InterPro" id="IPR050109">
    <property type="entry name" value="HTH-type_TetR-like_transc_reg"/>
</dbReference>
<dbReference type="InterPro" id="IPR009057">
    <property type="entry name" value="Homeodomain-like_sf"/>
</dbReference>
<dbReference type="OrthoDB" id="1669699at2"/>
<dbReference type="InterPro" id="IPR001647">
    <property type="entry name" value="HTH_TetR"/>
</dbReference>
<dbReference type="PRINTS" id="PR00455">
    <property type="entry name" value="HTHTETR"/>
</dbReference>
<dbReference type="GO" id="GO:0003700">
    <property type="term" value="F:DNA-binding transcription factor activity"/>
    <property type="evidence" value="ECO:0007669"/>
    <property type="project" value="TreeGrafter"/>
</dbReference>
<dbReference type="RefSeq" id="WP_006337228.1">
    <property type="nucleotide sequence ID" value="NZ_BAHC01000185.1"/>
</dbReference>
<accession>K6X1A1</accession>
<evidence type="ECO:0000259" key="3">
    <source>
        <dbReference type="PROSITE" id="PS50943"/>
    </source>
</evidence>
<dbReference type="Gene3D" id="1.10.357.10">
    <property type="entry name" value="Tetracycline Repressor, domain 2"/>
    <property type="match status" value="1"/>
</dbReference>
<dbReference type="CDD" id="cd00093">
    <property type="entry name" value="HTH_XRE"/>
    <property type="match status" value="1"/>
</dbReference>
<dbReference type="PANTHER" id="PTHR30055:SF237">
    <property type="entry name" value="TRANSCRIPTIONAL REPRESSOR MCE3R"/>
    <property type="match status" value="1"/>
</dbReference>
<dbReference type="EMBL" id="BAHC01000185">
    <property type="protein sequence ID" value="GAB92589.1"/>
    <property type="molecule type" value="Genomic_DNA"/>
</dbReference>
<dbReference type="InterPro" id="IPR036271">
    <property type="entry name" value="Tet_transcr_reg_TetR-rel_C_sf"/>
</dbReference>
<protein>
    <submittedName>
        <fullName evidence="5">Putative TetR family transcriptional regulator</fullName>
    </submittedName>
</protein>
<evidence type="ECO:0000259" key="4">
    <source>
        <dbReference type="PROSITE" id="PS50977"/>
    </source>
</evidence>
<feature type="DNA-binding region" description="H-T-H motif" evidence="2">
    <location>
        <begin position="114"/>
        <end position="133"/>
    </location>
</feature>
<reference evidence="5 6" key="1">
    <citation type="submission" date="2012-08" db="EMBL/GenBank/DDBJ databases">
        <title>Whole genome shotgun sequence of Gordonia rhizosphera NBRC 16068.</title>
        <authorList>
            <person name="Takarada H."/>
            <person name="Isaki S."/>
            <person name="Hosoyama A."/>
            <person name="Tsuchikane K."/>
            <person name="Katsumata H."/>
            <person name="Baba S."/>
            <person name="Ohji S."/>
            <person name="Yamazaki S."/>
            <person name="Fujita N."/>
        </authorList>
    </citation>
    <scope>NUCLEOTIDE SEQUENCE [LARGE SCALE GENOMIC DNA]</scope>
    <source>
        <strain evidence="5 6">NBRC 16068</strain>
    </source>
</reference>
<dbReference type="AlphaFoldDB" id="K6X1A1"/>
<dbReference type="Pfam" id="PF17932">
    <property type="entry name" value="TetR_C_24"/>
    <property type="match status" value="1"/>
</dbReference>
<feature type="domain" description="HTH cro/C1-type" evidence="3">
    <location>
        <begin position="11"/>
        <end position="65"/>
    </location>
</feature>
<dbReference type="SUPFAM" id="SSF46689">
    <property type="entry name" value="Homeodomain-like"/>
    <property type="match status" value="1"/>
</dbReference>
<sequence length="284" mass="30837">MPEHNGAGPAVRQARVRSGLTLRALASAIGVSVGTMSAIENGKVALTIDRLTEIARHLDVPPAHLLRPQPEVAEDAEVPPAAAGDWRYFAELDLDPALRAAIEVFTEMGYHGATMRLVATAADSSVAGIYHYHRSKQHLLATLMDLTLHDLESRVIAADAEGGAPAERFMRMVEAIALYHTMRRDLAFISATEMRSLEEPDRSRIVAMRRRLQDRLDAAAVAATEDGTFTTAHPRDTARAVATMCMALPYWFSATGPMSAGEVARQYADHSLAMMQAPPRVQGS</sequence>
<dbReference type="PROSITE" id="PS50977">
    <property type="entry name" value="HTH_TETR_2"/>
    <property type="match status" value="1"/>
</dbReference>